<evidence type="ECO:0000259" key="6">
    <source>
        <dbReference type="Pfam" id="PF01782"/>
    </source>
</evidence>
<gene>
    <name evidence="5 8" type="primary">rimM</name>
    <name evidence="8" type="ORF">GCM10023092_16960</name>
</gene>
<sequence>MIRIGKIVATHGLQGNVILTHIGGKNDWLHVDEAIFVAMQKGSRIPYYPTMVKRVNDEEYHVRFDDVTTVEAAKRLIGKEVFVHQEILGAATIDNPLLWIGFNVVDAEKGGLGPLADIAQTGHQWVGTIHYQGREVLLPMVKPLLVEVNLRNRYIRMNLPEGLLDI</sequence>
<dbReference type="InterPro" id="IPR056792">
    <property type="entry name" value="PRC_RimM"/>
</dbReference>
<evidence type="ECO:0000256" key="4">
    <source>
        <dbReference type="ARBA" id="ARBA00023186"/>
    </source>
</evidence>
<comment type="domain">
    <text evidence="5">The PRC barrel domain binds ribosomal protein uS19.</text>
</comment>
<accession>A0ABP8MQS9</accession>
<evidence type="ECO:0000313" key="9">
    <source>
        <dbReference type="Proteomes" id="UP001501410"/>
    </source>
</evidence>
<feature type="domain" description="Ribosome maturation factor RimM PRC barrel" evidence="7">
    <location>
        <begin position="100"/>
        <end position="163"/>
    </location>
</feature>
<comment type="caution">
    <text evidence="8">The sequence shown here is derived from an EMBL/GenBank/DDBJ whole genome shotgun (WGS) entry which is preliminary data.</text>
</comment>
<comment type="subunit">
    <text evidence="5">Binds ribosomal protein uS19.</text>
</comment>
<dbReference type="InterPro" id="IPR011961">
    <property type="entry name" value="RimM"/>
</dbReference>
<dbReference type="HAMAP" id="MF_00014">
    <property type="entry name" value="Ribosome_mat_RimM"/>
    <property type="match status" value="1"/>
</dbReference>
<dbReference type="EMBL" id="BAABEZ010000022">
    <property type="protein sequence ID" value="GAA4454640.1"/>
    <property type="molecule type" value="Genomic_DNA"/>
</dbReference>
<protein>
    <recommendedName>
        <fullName evidence="5">Ribosome maturation factor RimM</fullName>
    </recommendedName>
</protein>
<dbReference type="PANTHER" id="PTHR33692:SF1">
    <property type="entry name" value="RIBOSOME MATURATION FACTOR RIMM"/>
    <property type="match status" value="1"/>
</dbReference>
<comment type="function">
    <text evidence="5">An accessory protein needed during the final step in the assembly of 30S ribosomal subunit, possibly for assembly of the head region. Essential for efficient processing of 16S rRNA. May be needed both before and after RbfA during the maturation of 16S rRNA. It has affinity for free ribosomal 30S subunits but not for 70S ribosomes.</text>
</comment>
<feature type="domain" description="RimM N-terminal" evidence="6">
    <location>
        <begin position="4"/>
        <end position="85"/>
    </location>
</feature>
<evidence type="ECO:0000256" key="1">
    <source>
        <dbReference type="ARBA" id="ARBA00022490"/>
    </source>
</evidence>
<dbReference type="Pfam" id="PF01782">
    <property type="entry name" value="RimM"/>
    <property type="match status" value="1"/>
</dbReference>
<keyword evidence="1 5" id="KW-0963">Cytoplasm</keyword>
<evidence type="ECO:0000256" key="2">
    <source>
        <dbReference type="ARBA" id="ARBA00022517"/>
    </source>
</evidence>
<dbReference type="Pfam" id="PF24986">
    <property type="entry name" value="PRC_RimM"/>
    <property type="match status" value="1"/>
</dbReference>
<dbReference type="Proteomes" id="UP001501410">
    <property type="component" value="Unassembled WGS sequence"/>
</dbReference>
<dbReference type="InterPro" id="IPR036976">
    <property type="entry name" value="RimM_N_sf"/>
</dbReference>
<dbReference type="NCBIfam" id="TIGR02273">
    <property type="entry name" value="16S_RimM"/>
    <property type="match status" value="1"/>
</dbReference>
<dbReference type="InterPro" id="IPR002676">
    <property type="entry name" value="RimM_N"/>
</dbReference>
<dbReference type="RefSeq" id="WP_344825394.1">
    <property type="nucleotide sequence ID" value="NZ_BAABEZ010000022.1"/>
</dbReference>
<dbReference type="InterPro" id="IPR009000">
    <property type="entry name" value="Transl_B-barrel_sf"/>
</dbReference>
<dbReference type="Gene3D" id="2.30.30.240">
    <property type="entry name" value="PRC-barrel domain"/>
    <property type="match status" value="1"/>
</dbReference>
<dbReference type="PANTHER" id="PTHR33692">
    <property type="entry name" value="RIBOSOME MATURATION FACTOR RIMM"/>
    <property type="match status" value="1"/>
</dbReference>
<keyword evidence="9" id="KW-1185">Reference proteome</keyword>
<dbReference type="Gene3D" id="2.40.30.60">
    <property type="entry name" value="RimM"/>
    <property type="match status" value="1"/>
</dbReference>
<keyword evidence="2 5" id="KW-0690">Ribosome biogenesis</keyword>
<comment type="similarity">
    <text evidence="5">Belongs to the RimM family.</text>
</comment>
<evidence type="ECO:0000313" key="8">
    <source>
        <dbReference type="EMBL" id="GAA4454640.1"/>
    </source>
</evidence>
<comment type="subcellular location">
    <subcellularLocation>
        <location evidence="5">Cytoplasm</location>
    </subcellularLocation>
</comment>
<name>A0ABP8MQS9_9BACT</name>
<dbReference type="InterPro" id="IPR011033">
    <property type="entry name" value="PRC_barrel-like_sf"/>
</dbReference>
<evidence type="ECO:0000256" key="5">
    <source>
        <dbReference type="HAMAP-Rule" id="MF_00014"/>
    </source>
</evidence>
<dbReference type="SUPFAM" id="SSF50346">
    <property type="entry name" value="PRC-barrel domain"/>
    <property type="match status" value="1"/>
</dbReference>
<keyword evidence="4 5" id="KW-0143">Chaperone</keyword>
<proteinExistence type="inferred from homology"/>
<dbReference type="SUPFAM" id="SSF50447">
    <property type="entry name" value="Translation proteins"/>
    <property type="match status" value="1"/>
</dbReference>
<evidence type="ECO:0000256" key="3">
    <source>
        <dbReference type="ARBA" id="ARBA00022552"/>
    </source>
</evidence>
<evidence type="ECO:0000259" key="7">
    <source>
        <dbReference type="Pfam" id="PF24986"/>
    </source>
</evidence>
<keyword evidence="3 5" id="KW-0698">rRNA processing</keyword>
<reference evidence="9" key="1">
    <citation type="journal article" date="2019" name="Int. J. Syst. Evol. Microbiol.">
        <title>The Global Catalogue of Microorganisms (GCM) 10K type strain sequencing project: providing services to taxonomists for standard genome sequencing and annotation.</title>
        <authorList>
            <consortium name="The Broad Institute Genomics Platform"/>
            <consortium name="The Broad Institute Genome Sequencing Center for Infectious Disease"/>
            <person name="Wu L."/>
            <person name="Ma J."/>
        </authorList>
    </citation>
    <scope>NUCLEOTIDE SEQUENCE [LARGE SCALE GENOMIC DNA]</scope>
    <source>
        <strain evidence="9">JCM 31921</strain>
    </source>
</reference>
<organism evidence="8 9">
    <name type="scientific">Rurimicrobium arvi</name>
    <dbReference type="NCBI Taxonomy" id="2049916"/>
    <lineage>
        <taxon>Bacteria</taxon>
        <taxon>Pseudomonadati</taxon>
        <taxon>Bacteroidota</taxon>
        <taxon>Chitinophagia</taxon>
        <taxon>Chitinophagales</taxon>
        <taxon>Chitinophagaceae</taxon>
        <taxon>Rurimicrobium</taxon>
    </lineage>
</organism>